<keyword evidence="4 6" id="KW-0472">Membrane</keyword>
<feature type="transmembrane region" description="Helical" evidence="6">
    <location>
        <begin position="172"/>
        <end position="196"/>
    </location>
</feature>
<dbReference type="AlphaFoldDB" id="J5SIL4"/>
<feature type="region of interest" description="Disordered" evidence="5">
    <location>
        <begin position="1"/>
        <end position="32"/>
    </location>
</feature>
<dbReference type="GO" id="GO:0005886">
    <property type="term" value="C:plasma membrane"/>
    <property type="evidence" value="ECO:0007669"/>
    <property type="project" value="TreeGrafter"/>
</dbReference>
<dbReference type="Gene3D" id="1.20.1720.10">
    <property type="entry name" value="Multidrug resistance protein D"/>
    <property type="match status" value="1"/>
</dbReference>
<keyword evidence="3 6" id="KW-1133">Transmembrane helix</keyword>
<evidence type="ECO:0000259" key="7">
    <source>
        <dbReference type="PROSITE" id="PS50850"/>
    </source>
</evidence>
<comment type="subcellular location">
    <subcellularLocation>
        <location evidence="1">Membrane</location>
        <topology evidence="1">Multi-pass membrane protein</topology>
    </subcellularLocation>
</comment>
<feature type="transmembrane region" description="Helical" evidence="6">
    <location>
        <begin position="208"/>
        <end position="231"/>
    </location>
</feature>
<dbReference type="VEuPathDB" id="FungiDB:A1Q1_05729"/>
<dbReference type="RefSeq" id="XP_014176413.1">
    <property type="nucleotide sequence ID" value="XM_014320938.1"/>
</dbReference>
<dbReference type="GO" id="GO:0022857">
    <property type="term" value="F:transmembrane transporter activity"/>
    <property type="evidence" value="ECO:0007669"/>
    <property type="project" value="InterPro"/>
</dbReference>
<evidence type="ECO:0000313" key="8">
    <source>
        <dbReference type="EMBL" id="EJT45816.1"/>
    </source>
</evidence>
<feature type="transmembrane region" description="Helical" evidence="6">
    <location>
        <begin position="557"/>
        <end position="576"/>
    </location>
</feature>
<dbReference type="HOGENOM" id="CLU_008455_8_5_1"/>
<dbReference type="InterPro" id="IPR020846">
    <property type="entry name" value="MFS_dom"/>
</dbReference>
<dbReference type="InterPro" id="IPR011701">
    <property type="entry name" value="MFS"/>
</dbReference>
<feature type="transmembrane region" description="Helical" evidence="6">
    <location>
        <begin position="147"/>
        <end position="166"/>
    </location>
</feature>
<dbReference type="InterPro" id="IPR036259">
    <property type="entry name" value="MFS_trans_sf"/>
</dbReference>
<reference evidence="8 9" key="1">
    <citation type="journal article" date="2012" name="Eukaryot. Cell">
        <title>Draft genome sequence of CBS 2479, the standard type strain of Trichosporon asahii.</title>
        <authorList>
            <person name="Yang R.Y."/>
            <person name="Li H.T."/>
            <person name="Zhu H."/>
            <person name="Zhou G.P."/>
            <person name="Wang M."/>
            <person name="Wang L."/>
        </authorList>
    </citation>
    <scope>NUCLEOTIDE SEQUENCE [LARGE SCALE GENOMIC DNA]</scope>
    <source>
        <strain evidence="9">ATCC 90039 / CBS 2479 / JCM 2466 / KCTC 7840 / NCYC 2677 / UAMH 7654</strain>
    </source>
</reference>
<dbReference type="PANTHER" id="PTHR23502">
    <property type="entry name" value="MAJOR FACILITATOR SUPERFAMILY"/>
    <property type="match status" value="1"/>
</dbReference>
<feature type="transmembrane region" description="Helical" evidence="6">
    <location>
        <begin position="534"/>
        <end position="551"/>
    </location>
</feature>
<evidence type="ECO:0000256" key="4">
    <source>
        <dbReference type="ARBA" id="ARBA00023136"/>
    </source>
</evidence>
<comment type="caution">
    <text evidence="8">The sequence shown here is derived from an EMBL/GenBank/DDBJ whole genome shotgun (WGS) entry which is preliminary data.</text>
</comment>
<dbReference type="PROSITE" id="PS50850">
    <property type="entry name" value="MFS"/>
    <property type="match status" value="1"/>
</dbReference>
<protein>
    <recommendedName>
        <fullName evidence="7">Major facilitator superfamily (MFS) profile domain-containing protein</fullName>
    </recommendedName>
</protein>
<sequence>MGADDERDYDGREKRPSIDSSDNDHGLPLQPVISHHAHFDVPPAEAKDRVDNRDRLPVIDIEHAPVDDDPREWSNRKKTVVLYLMSFAVLAPMISPSIYNPVIDDVKTDLHASDAQIGLSLSLFILFQGGVPVIWASIGEIIGRKPVYIASFILYTAATAIGSRSPNMPVLIGMRIVVACGSSAVLSAGAGSLADMYEVKERGRKMGLFYAMPMLGPSLGSLIGGALGNAWGWRSTQYFLAVWGFCMVIAFLFFPDTWRKERSRIYQKAITDALKRELKHQAQLEKKRQRKLSRGLTSDAPTPATTAPHSRMTSGVVTPAFTEATTDVEAATGKVEGAPSWWRRRTPAWLHRKDKEGAEYRPTLRDVNPLPVMISIWRVPSNTVVLICSGFLFAAQYTIVYTCSVTLSAAPYSYNPLHIGLVILAFGIGNMTGSLVGGRISDRVLKRLTARNGGKSTPEMRLKASFSGMPLMIASFLVYAWTMDFKTHIAGPVVALFFGGFSILFVYSNTLAYLVDANPGKSSSAVGNNSMVRGICACVMSQIALPILHAIGDGGLYTLFAGLLTCSCCGLILVSFKGAKWREKHLAKREGESQATSAPPEENEEGPESPPSTPPAEQRPETEKLEPVNEKSERTVPAPAPTPATPGTSVPSR</sequence>
<dbReference type="Gene3D" id="1.20.1250.20">
    <property type="entry name" value="MFS general substrate transporter like domains"/>
    <property type="match status" value="1"/>
</dbReference>
<feature type="transmembrane region" description="Helical" evidence="6">
    <location>
        <begin position="383"/>
        <end position="407"/>
    </location>
</feature>
<organism evidence="8 9">
    <name type="scientific">Trichosporon asahii var. asahii (strain ATCC 90039 / CBS 2479 / JCM 2466 / KCTC 7840 / NBRC 103889/ NCYC 2677 / UAMH 7654)</name>
    <name type="common">Yeast</name>
    <dbReference type="NCBI Taxonomy" id="1186058"/>
    <lineage>
        <taxon>Eukaryota</taxon>
        <taxon>Fungi</taxon>
        <taxon>Dikarya</taxon>
        <taxon>Basidiomycota</taxon>
        <taxon>Agaricomycotina</taxon>
        <taxon>Tremellomycetes</taxon>
        <taxon>Trichosporonales</taxon>
        <taxon>Trichosporonaceae</taxon>
        <taxon>Trichosporon</taxon>
    </lineage>
</organism>
<feature type="transmembrane region" description="Helical" evidence="6">
    <location>
        <begin position="80"/>
        <end position="99"/>
    </location>
</feature>
<feature type="transmembrane region" description="Helical" evidence="6">
    <location>
        <begin position="119"/>
        <end position="138"/>
    </location>
</feature>
<proteinExistence type="predicted"/>
<feature type="compositionally biased region" description="Basic and acidic residues" evidence="5">
    <location>
        <begin position="9"/>
        <end position="25"/>
    </location>
</feature>
<feature type="domain" description="Major facilitator superfamily (MFS) profile" evidence="7">
    <location>
        <begin position="81"/>
        <end position="582"/>
    </location>
</feature>
<feature type="region of interest" description="Disordered" evidence="5">
    <location>
        <begin position="287"/>
        <end position="312"/>
    </location>
</feature>
<dbReference type="KEGG" id="tasa:A1Q1_05729"/>
<evidence type="ECO:0000256" key="1">
    <source>
        <dbReference type="ARBA" id="ARBA00004141"/>
    </source>
</evidence>
<dbReference type="Proteomes" id="UP000002748">
    <property type="component" value="Unassembled WGS sequence"/>
</dbReference>
<accession>J5SIL4</accession>
<feature type="compositionally biased region" description="Basic and acidic residues" evidence="5">
    <location>
        <begin position="618"/>
        <end position="634"/>
    </location>
</feature>
<name>J5SIL4_TRIAS</name>
<keyword evidence="2 6" id="KW-0812">Transmembrane</keyword>
<feature type="region of interest" description="Disordered" evidence="5">
    <location>
        <begin position="587"/>
        <end position="653"/>
    </location>
</feature>
<gene>
    <name evidence="8" type="ORF">A1Q1_05729</name>
</gene>
<evidence type="ECO:0000256" key="6">
    <source>
        <dbReference type="SAM" id="Phobius"/>
    </source>
</evidence>
<dbReference type="Pfam" id="PF07690">
    <property type="entry name" value="MFS_1"/>
    <property type="match status" value="1"/>
</dbReference>
<dbReference type="EMBL" id="ALBS01000321">
    <property type="protein sequence ID" value="EJT45816.1"/>
    <property type="molecule type" value="Genomic_DNA"/>
</dbReference>
<feature type="transmembrane region" description="Helical" evidence="6">
    <location>
        <begin position="419"/>
        <end position="441"/>
    </location>
</feature>
<evidence type="ECO:0000313" key="9">
    <source>
        <dbReference type="Proteomes" id="UP000002748"/>
    </source>
</evidence>
<evidence type="ECO:0000256" key="5">
    <source>
        <dbReference type="SAM" id="MobiDB-lite"/>
    </source>
</evidence>
<dbReference type="SUPFAM" id="SSF103473">
    <property type="entry name" value="MFS general substrate transporter"/>
    <property type="match status" value="1"/>
</dbReference>
<feature type="transmembrane region" description="Helical" evidence="6">
    <location>
        <begin position="462"/>
        <end position="481"/>
    </location>
</feature>
<feature type="transmembrane region" description="Helical" evidence="6">
    <location>
        <begin position="237"/>
        <end position="254"/>
    </location>
</feature>
<evidence type="ECO:0000256" key="3">
    <source>
        <dbReference type="ARBA" id="ARBA00022989"/>
    </source>
</evidence>
<dbReference type="OrthoDB" id="2585655at2759"/>
<dbReference type="GeneID" id="25989241"/>
<feature type="transmembrane region" description="Helical" evidence="6">
    <location>
        <begin position="493"/>
        <end position="514"/>
    </location>
</feature>
<dbReference type="PANTHER" id="PTHR23502:SF5">
    <property type="entry name" value="QUINIDINE RESISTANCE PROTEIN 3"/>
    <property type="match status" value="1"/>
</dbReference>
<evidence type="ECO:0000256" key="2">
    <source>
        <dbReference type="ARBA" id="ARBA00022692"/>
    </source>
</evidence>